<proteinExistence type="predicted"/>
<keyword evidence="1" id="KW-0472">Membrane</keyword>
<evidence type="ECO:0000256" key="1">
    <source>
        <dbReference type="SAM" id="Phobius"/>
    </source>
</evidence>
<keyword evidence="1" id="KW-0812">Transmembrane</keyword>
<accession>A0A6C0I387</accession>
<protein>
    <submittedName>
        <fullName evidence="2">Uncharacterized protein</fullName>
    </submittedName>
</protein>
<reference evidence="2" key="1">
    <citation type="journal article" date="2020" name="Nature">
        <title>Giant virus diversity and host interactions through global metagenomics.</title>
        <authorList>
            <person name="Schulz F."/>
            <person name="Roux S."/>
            <person name="Paez-Espino D."/>
            <person name="Jungbluth S."/>
            <person name="Walsh D.A."/>
            <person name="Denef V.J."/>
            <person name="McMahon K.D."/>
            <person name="Konstantinidis K.T."/>
            <person name="Eloe-Fadrosh E.A."/>
            <person name="Kyrpides N.C."/>
            <person name="Woyke T."/>
        </authorList>
    </citation>
    <scope>NUCLEOTIDE SEQUENCE</scope>
    <source>
        <strain evidence="2">GVMAG-M-3300023184-190</strain>
    </source>
</reference>
<organism evidence="2">
    <name type="scientific">viral metagenome</name>
    <dbReference type="NCBI Taxonomy" id="1070528"/>
    <lineage>
        <taxon>unclassified sequences</taxon>
        <taxon>metagenomes</taxon>
        <taxon>organismal metagenomes</taxon>
    </lineage>
</organism>
<evidence type="ECO:0000313" key="2">
    <source>
        <dbReference type="EMBL" id="QHT87468.1"/>
    </source>
</evidence>
<name>A0A6C0I387_9ZZZZ</name>
<sequence>MNFGNPFFVIKLFAINEYSIFYFTIIYMILLLRGHIRDSFKDSSLYELVKQICRFDNTLEIYIHTWSILQNSVSWRALQEDKTKVTNEIILNYFSDLAPRVKHIIIENDSDIKLIGNVEGNLPKSELAPLIGWKRYWYSTYQVVNYVYCLGNIDKSRPIINCRFDILRNSNPLSIDVVLRFIIEQRGNPFLKNWFLRIGYGGGVDNIYIGSIDTQHTLVSHFHFNLDSILVTSAYGQELIVPEQNDLLFPCA</sequence>
<dbReference type="EMBL" id="MN740089">
    <property type="protein sequence ID" value="QHT87468.1"/>
    <property type="molecule type" value="Genomic_DNA"/>
</dbReference>
<keyword evidence="1" id="KW-1133">Transmembrane helix</keyword>
<feature type="transmembrane region" description="Helical" evidence="1">
    <location>
        <begin position="12"/>
        <end position="32"/>
    </location>
</feature>
<dbReference type="AlphaFoldDB" id="A0A6C0I387"/>